<dbReference type="Proteomes" id="UP000193920">
    <property type="component" value="Unassembled WGS sequence"/>
</dbReference>
<feature type="transmembrane region" description="Helical" evidence="1">
    <location>
        <begin position="30"/>
        <end position="63"/>
    </location>
</feature>
<protein>
    <submittedName>
        <fullName evidence="2">Uncharacterized protein</fullName>
    </submittedName>
</protein>
<dbReference type="AlphaFoldDB" id="A0A1Y2ASD5"/>
<evidence type="ECO:0000256" key="1">
    <source>
        <dbReference type="SAM" id="Phobius"/>
    </source>
</evidence>
<name>A0A1Y2ASD5_9FUNG</name>
<evidence type="ECO:0000313" key="2">
    <source>
        <dbReference type="EMBL" id="ORY25210.1"/>
    </source>
</evidence>
<keyword evidence="1" id="KW-1133">Transmembrane helix</keyword>
<organism evidence="2 3">
    <name type="scientific">Neocallimastix californiae</name>
    <dbReference type="NCBI Taxonomy" id="1754190"/>
    <lineage>
        <taxon>Eukaryota</taxon>
        <taxon>Fungi</taxon>
        <taxon>Fungi incertae sedis</taxon>
        <taxon>Chytridiomycota</taxon>
        <taxon>Chytridiomycota incertae sedis</taxon>
        <taxon>Neocallimastigomycetes</taxon>
        <taxon>Neocallimastigales</taxon>
        <taxon>Neocallimastigaceae</taxon>
        <taxon>Neocallimastix</taxon>
    </lineage>
</organism>
<sequence>MHLRKLTNADSCINKNKEEKDLGNNTFIKVFTIIMFIFTIVSILEGICIVFKYGYLVILVLNVMDRLCSWTSTSENEKNKKTCTNLCCSIFILIIHIVYYVLVINYISNYEAYLKN</sequence>
<keyword evidence="1" id="KW-0812">Transmembrane</keyword>
<comment type="caution">
    <text evidence="2">The sequence shown here is derived from an EMBL/GenBank/DDBJ whole genome shotgun (WGS) entry which is preliminary data.</text>
</comment>
<feature type="transmembrane region" description="Helical" evidence="1">
    <location>
        <begin position="83"/>
        <end position="107"/>
    </location>
</feature>
<keyword evidence="3" id="KW-1185">Reference proteome</keyword>
<dbReference type="EMBL" id="MCOG01000214">
    <property type="protein sequence ID" value="ORY25210.1"/>
    <property type="molecule type" value="Genomic_DNA"/>
</dbReference>
<proteinExistence type="predicted"/>
<keyword evidence="1" id="KW-0472">Membrane</keyword>
<reference evidence="2 3" key="1">
    <citation type="submission" date="2016-08" db="EMBL/GenBank/DDBJ databases">
        <title>A Parts List for Fungal Cellulosomes Revealed by Comparative Genomics.</title>
        <authorList>
            <consortium name="DOE Joint Genome Institute"/>
            <person name="Haitjema C.H."/>
            <person name="Gilmore S.P."/>
            <person name="Henske J.K."/>
            <person name="Solomon K.V."/>
            <person name="De Groot R."/>
            <person name="Kuo A."/>
            <person name="Mondo S.J."/>
            <person name="Salamov A.A."/>
            <person name="Labutti K."/>
            <person name="Zhao Z."/>
            <person name="Chiniquy J."/>
            <person name="Barry K."/>
            <person name="Brewer H.M."/>
            <person name="Purvine S.O."/>
            <person name="Wright A.T."/>
            <person name="Boxma B."/>
            <person name="Van Alen T."/>
            <person name="Hackstein J.H."/>
            <person name="Baker S.E."/>
            <person name="Grigoriev I.V."/>
            <person name="O'Malley M.A."/>
        </authorList>
    </citation>
    <scope>NUCLEOTIDE SEQUENCE [LARGE SCALE GENOMIC DNA]</scope>
    <source>
        <strain evidence="2 3">G1</strain>
    </source>
</reference>
<evidence type="ECO:0000313" key="3">
    <source>
        <dbReference type="Proteomes" id="UP000193920"/>
    </source>
</evidence>
<gene>
    <name evidence="2" type="ORF">LY90DRAFT_514250</name>
</gene>
<accession>A0A1Y2ASD5</accession>